<gene>
    <name evidence="1" type="ORF">KC01_LOCUS10076</name>
</gene>
<name>A0AAV2JSH5_KNICA</name>
<dbReference type="EMBL" id="OZ035836">
    <property type="protein sequence ID" value="CAL1578977.1"/>
    <property type="molecule type" value="Genomic_DNA"/>
</dbReference>
<keyword evidence="2" id="KW-1185">Reference proteome</keyword>
<reference evidence="1 2" key="1">
    <citation type="submission" date="2024-04" db="EMBL/GenBank/DDBJ databases">
        <authorList>
            <person name="Waldvogel A.-M."/>
            <person name="Schoenle A."/>
        </authorList>
    </citation>
    <scope>NUCLEOTIDE SEQUENCE [LARGE SCALE GENOMIC DNA]</scope>
</reference>
<evidence type="ECO:0008006" key="3">
    <source>
        <dbReference type="Google" id="ProtNLM"/>
    </source>
</evidence>
<dbReference type="Proteomes" id="UP001497482">
    <property type="component" value="Chromosome 14"/>
</dbReference>
<evidence type="ECO:0000313" key="1">
    <source>
        <dbReference type="EMBL" id="CAL1578977.1"/>
    </source>
</evidence>
<sequence>MNEQTLGLAGAGVHLSGVRADGKYCYLFDSRHYFQRGTKALDEKLMVTKVAAAQRTERLESMASPRGEVLHLTQIKEAFQVLKRRFRAVIKAHAAVLIKHMVQRRGAFVCGPRNESAHNLFHCRDIARFNGARVYSRAQDVVKTGQTRRRGTHTWGHVERSAASVQVTYVFAQRPLSPRRRGSHRVSRRFYAQRLFDISVQNQHYKTTGDGGGLLWR</sequence>
<dbReference type="AlphaFoldDB" id="A0AAV2JSH5"/>
<organism evidence="1 2">
    <name type="scientific">Knipowitschia caucasica</name>
    <name type="common">Caucasian dwarf goby</name>
    <name type="synonym">Pomatoschistus caucasicus</name>
    <dbReference type="NCBI Taxonomy" id="637954"/>
    <lineage>
        <taxon>Eukaryota</taxon>
        <taxon>Metazoa</taxon>
        <taxon>Chordata</taxon>
        <taxon>Craniata</taxon>
        <taxon>Vertebrata</taxon>
        <taxon>Euteleostomi</taxon>
        <taxon>Actinopterygii</taxon>
        <taxon>Neopterygii</taxon>
        <taxon>Teleostei</taxon>
        <taxon>Neoteleostei</taxon>
        <taxon>Acanthomorphata</taxon>
        <taxon>Gobiaria</taxon>
        <taxon>Gobiiformes</taxon>
        <taxon>Gobioidei</taxon>
        <taxon>Gobiidae</taxon>
        <taxon>Gobiinae</taxon>
        <taxon>Knipowitschia</taxon>
    </lineage>
</organism>
<evidence type="ECO:0000313" key="2">
    <source>
        <dbReference type="Proteomes" id="UP001497482"/>
    </source>
</evidence>
<proteinExistence type="predicted"/>
<accession>A0AAV2JSH5</accession>
<protein>
    <recommendedName>
        <fullName evidence="3">Transposase</fullName>
    </recommendedName>
</protein>